<organism evidence="1 2">
    <name type="scientific">Nocardioides aromaticivorans</name>
    <dbReference type="NCBI Taxonomy" id="200618"/>
    <lineage>
        <taxon>Bacteria</taxon>
        <taxon>Bacillati</taxon>
        <taxon>Actinomycetota</taxon>
        <taxon>Actinomycetes</taxon>
        <taxon>Propionibacteriales</taxon>
        <taxon>Nocardioidaceae</taxon>
        <taxon>Nocardioides</taxon>
    </lineage>
</organism>
<accession>A0ABX7PI46</accession>
<dbReference type="RefSeq" id="WP_036548228.1">
    <property type="nucleotide sequence ID" value="NZ_CP022295.1"/>
</dbReference>
<protein>
    <submittedName>
        <fullName evidence="1">Uncharacterized protein</fullName>
    </submittedName>
</protein>
<keyword evidence="2" id="KW-1185">Reference proteome</keyword>
<dbReference type="Proteomes" id="UP000662818">
    <property type="component" value="Chromosome"/>
</dbReference>
<reference evidence="1 2" key="1">
    <citation type="submission" date="2017-06" db="EMBL/GenBank/DDBJ databases">
        <title>Complete Genome Sequence of the Soil Carbazole-Degrading Bacterium Nocardioides aromaticivorans IC177.</title>
        <authorList>
            <person name="Vejarano F."/>
            <person name="Suzuki-Minakuchi C."/>
            <person name="Ohtsubo Y."/>
            <person name="Tsuda M."/>
            <person name="Okada K."/>
            <person name="Nojiri H."/>
        </authorList>
    </citation>
    <scope>NUCLEOTIDE SEQUENCE [LARGE SCALE GENOMIC DNA]</scope>
    <source>
        <strain evidence="1 2">IC177</strain>
    </source>
</reference>
<name>A0ABX7PI46_9ACTN</name>
<sequence>MSTTPVPISRTELLRYNPRWNDRDRTAVEAMVDEFGGVSFVPGASGYPHVKVRDAEGGHIMDVAKGRVYLKKARRWPGSVPYDLPGDEHDHVYLLSTSREHSDGTPAKDPTGGHAQCMKCFIHHPPGDCD</sequence>
<dbReference type="EMBL" id="CP022295">
    <property type="protein sequence ID" value="QSR25432.1"/>
    <property type="molecule type" value="Genomic_DNA"/>
</dbReference>
<proteinExistence type="predicted"/>
<evidence type="ECO:0000313" key="1">
    <source>
        <dbReference type="EMBL" id="QSR25432.1"/>
    </source>
</evidence>
<evidence type="ECO:0000313" key="2">
    <source>
        <dbReference type="Proteomes" id="UP000662818"/>
    </source>
</evidence>
<gene>
    <name evidence="1" type="ORF">CFH99_07310</name>
</gene>